<dbReference type="InterPro" id="IPR002201">
    <property type="entry name" value="Glyco_trans_9"/>
</dbReference>
<proteinExistence type="predicted"/>
<protein>
    <submittedName>
        <fullName evidence="1">Uncharacterized protein</fullName>
    </submittedName>
</protein>
<evidence type="ECO:0000313" key="1">
    <source>
        <dbReference type="EMBL" id="SVE50246.1"/>
    </source>
</evidence>
<dbReference type="AlphaFoldDB" id="A0A383E0C4"/>
<accession>A0A383E0C4</accession>
<feature type="non-terminal residue" evidence="1">
    <location>
        <position position="1"/>
    </location>
</feature>
<organism evidence="1">
    <name type="scientific">marine metagenome</name>
    <dbReference type="NCBI Taxonomy" id="408172"/>
    <lineage>
        <taxon>unclassified sequences</taxon>
        <taxon>metagenomes</taxon>
        <taxon>ecological metagenomes</taxon>
    </lineage>
</organism>
<dbReference type="Pfam" id="PF01075">
    <property type="entry name" value="Glyco_transf_9"/>
    <property type="match status" value="1"/>
</dbReference>
<feature type="non-terminal residue" evidence="1">
    <location>
        <position position="233"/>
    </location>
</feature>
<dbReference type="EMBL" id="UINC01221777">
    <property type="protein sequence ID" value="SVE50246.1"/>
    <property type="molecule type" value="Genomic_DNA"/>
</dbReference>
<dbReference type="GO" id="GO:0016757">
    <property type="term" value="F:glycosyltransferase activity"/>
    <property type="evidence" value="ECO:0007669"/>
    <property type="project" value="InterPro"/>
</dbReference>
<reference evidence="1" key="1">
    <citation type="submission" date="2018-05" db="EMBL/GenBank/DDBJ databases">
        <authorList>
            <person name="Lanie J.A."/>
            <person name="Ng W.-L."/>
            <person name="Kazmierczak K.M."/>
            <person name="Andrzejewski T.M."/>
            <person name="Davidsen T.M."/>
            <person name="Wayne K.J."/>
            <person name="Tettelin H."/>
            <person name="Glass J.I."/>
            <person name="Rusch D."/>
            <person name="Podicherti R."/>
            <person name="Tsui H.-C.T."/>
            <person name="Winkler M.E."/>
        </authorList>
    </citation>
    <scope>NUCLEOTIDE SEQUENCE</scope>
</reference>
<name>A0A383E0C4_9ZZZZ</name>
<dbReference type="Gene3D" id="3.40.50.2000">
    <property type="entry name" value="Glycogen Phosphorylase B"/>
    <property type="match status" value="1"/>
</dbReference>
<gene>
    <name evidence="1" type="ORF">METZ01_LOCUS503100</name>
</gene>
<dbReference type="SUPFAM" id="SSF53756">
    <property type="entry name" value="UDP-Glycosyltransferase/glycogen phosphorylase"/>
    <property type="match status" value="1"/>
</dbReference>
<sequence length="233" mass="26342">PYCYTTCGQTNPNQLSYIIEKSMLYIGPDSLASHVASSENKKMVVMFSIATPSSCEPYWSDKDKVISLVPNMKGDKYSYSSTETLKKINTINPEKIAEGALSLLGIEFEYDFETVHIGSLYHESHLDHIPIDNKTVTTPRSSTVPNIRMDLNFDEQALHAQLLSTKARVTTSKAIDNALFNIHKNGIEKLTYVIDKDSSSDFVKTLHSHMVKYDLISYLNEEEISPLKEQYMD</sequence>